<dbReference type="GO" id="GO:0043111">
    <property type="term" value="P:replication fork arrest"/>
    <property type="evidence" value="ECO:0007669"/>
    <property type="project" value="TreeGrafter"/>
</dbReference>
<dbReference type="AlphaFoldDB" id="A0AB34PVD6"/>
<feature type="region of interest" description="Disordered" evidence="9">
    <location>
        <begin position="1"/>
        <end position="42"/>
    </location>
</feature>
<feature type="domain" description="Chromosome segregation in meiosis protein 3" evidence="10">
    <location>
        <begin position="59"/>
        <end position="160"/>
    </location>
</feature>
<dbReference type="InterPro" id="IPR012923">
    <property type="entry name" value="Csm3"/>
</dbReference>
<keyword evidence="5" id="KW-0236">DNA replication inhibitor</keyword>
<name>A0AB34PVD6_CANAX</name>
<dbReference type="GO" id="GO:0000076">
    <property type="term" value="P:DNA replication checkpoint signaling"/>
    <property type="evidence" value="ECO:0007669"/>
    <property type="project" value="UniProtKB-UniRule"/>
</dbReference>
<dbReference type="SMR" id="A0AB34PVD6"/>
<feature type="compositionally biased region" description="Acidic residues" evidence="9">
    <location>
        <begin position="1"/>
        <end position="12"/>
    </location>
</feature>
<evidence type="ECO:0000313" key="11">
    <source>
        <dbReference type="EMBL" id="KGR13601.1"/>
    </source>
</evidence>
<evidence type="ECO:0000256" key="6">
    <source>
        <dbReference type="ARBA" id="ARBA00023242"/>
    </source>
</evidence>
<reference evidence="11 12" key="1">
    <citation type="submission" date="2013-12" db="EMBL/GenBank/DDBJ databases">
        <title>The Genome Sequence of Candida albicans P78048.</title>
        <authorList>
            <consortium name="The Broad Institute Genome Sequencing Platform"/>
            <consortium name="The Broad Institute Genome Sequencing Center for Infectious Disease"/>
            <person name="Cuomo C."/>
            <person name="Bennett R."/>
            <person name="Hirakawa M."/>
            <person name="Noverr M."/>
            <person name="Mitchell A."/>
            <person name="Young S.K."/>
            <person name="Zeng Q."/>
            <person name="Gargeya S."/>
            <person name="Fitzgerald M."/>
            <person name="Abouelleil A."/>
            <person name="Alvarado L."/>
            <person name="Berlin A.M."/>
            <person name="Chapman S.B."/>
            <person name="Dewar J."/>
            <person name="Goldberg J."/>
            <person name="Griggs A."/>
            <person name="Gujja S."/>
            <person name="Hansen M."/>
            <person name="Howarth C."/>
            <person name="Imamovic A."/>
            <person name="Larimer J."/>
            <person name="McCowan C."/>
            <person name="Murphy C."/>
            <person name="Pearson M."/>
            <person name="Priest M."/>
            <person name="Roberts A."/>
            <person name="Saif S."/>
            <person name="Shea T."/>
            <person name="Sykes S."/>
            <person name="Wortman J."/>
            <person name="Nusbaum C."/>
            <person name="Birren B."/>
        </authorList>
    </citation>
    <scope>NUCLEOTIDE SEQUENCE [LARGE SCALE GENOMIC DNA]</scope>
    <source>
        <strain evidence="11 12">P78048</strain>
    </source>
</reference>
<feature type="compositionally biased region" description="Acidic residues" evidence="9">
    <location>
        <begin position="263"/>
        <end position="276"/>
    </location>
</feature>
<comment type="similarity">
    <text evidence="2 8">Belongs to the CSM3 family.</text>
</comment>
<dbReference type="Proteomes" id="UP000030161">
    <property type="component" value="Unassembled WGS sequence"/>
</dbReference>
<evidence type="ECO:0000256" key="9">
    <source>
        <dbReference type="SAM" id="MobiDB-lite"/>
    </source>
</evidence>
<evidence type="ECO:0000256" key="4">
    <source>
        <dbReference type="ARBA" id="ARBA00022763"/>
    </source>
</evidence>
<keyword evidence="4 8" id="KW-0227">DNA damage</keyword>
<keyword evidence="7 8" id="KW-0131">Cell cycle</keyword>
<dbReference type="EMBL" id="AJIX01000013">
    <property type="protein sequence ID" value="KGR13601.1"/>
    <property type="molecule type" value="Genomic_DNA"/>
</dbReference>
<dbReference type="GO" id="GO:0003677">
    <property type="term" value="F:DNA binding"/>
    <property type="evidence" value="ECO:0007669"/>
    <property type="project" value="TreeGrafter"/>
</dbReference>
<evidence type="ECO:0000256" key="7">
    <source>
        <dbReference type="ARBA" id="ARBA00023306"/>
    </source>
</evidence>
<feature type="region of interest" description="Disordered" evidence="9">
    <location>
        <begin position="176"/>
        <end position="195"/>
    </location>
</feature>
<evidence type="ECO:0000256" key="1">
    <source>
        <dbReference type="ARBA" id="ARBA00004123"/>
    </source>
</evidence>
<sequence length="316" mass="35689">MSYVMDETEEGINIDNTQHDLELDRDSSTQQPAQTHEDDGDLLGLDKPIKLKTRAKIAKVDNQRIFNHNGIPLLVKTHSKLLRTLKKNDKNFYSEPRSSISKSQKFEHEYENLSSVLQFYQLWCHGLFPKATFKDCIHLIRALGARSPQLRLYRRELIAAELHKLKVAKGIIADENQDAPSIPEEENTTDPSNEEWNSMHMSALVPGSSNKNGLFVDSNSNEDFETTNEVNAAASLADKDALSTDDKAEQTNAITSDTHNNDVDSDDPFSDDDDINIDAHTENLHPASGTQHQDRPKETTEENEDLELELMREYGA</sequence>
<evidence type="ECO:0000259" key="10">
    <source>
        <dbReference type="Pfam" id="PF07962"/>
    </source>
</evidence>
<dbReference type="GO" id="GO:0006974">
    <property type="term" value="P:DNA damage response"/>
    <property type="evidence" value="ECO:0007669"/>
    <property type="project" value="UniProtKB-KW"/>
</dbReference>
<gene>
    <name evidence="11" type="ORF">MG3_02030</name>
</gene>
<evidence type="ECO:0000256" key="5">
    <source>
        <dbReference type="ARBA" id="ARBA00022880"/>
    </source>
</evidence>
<dbReference type="GO" id="GO:0031297">
    <property type="term" value="P:replication fork processing"/>
    <property type="evidence" value="ECO:0007669"/>
    <property type="project" value="UniProtKB-UniRule"/>
</dbReference>
<keyword evidence="6 8" id="KW-0539">Nucleus</keyword>
<feature type="compositionally biased region" description="Basic and acidic residues" evidence="9">
    <location>
        <begin position="17"/>
        <end position="27"/>
    </location>
</feature>
<protein>
    <recommendedName>
        <fullName evidence="8">Chromosome segregation in meiosis protein</fullName>
    </recommendedName>
</protein>
<feature type="region of interest" description="Disordered" evidence="9">
    <location>
        <begin position="236"/>
        <end position="316"/>
    </location>
</feature>
<feature type="compositionally biased region" description="Basic and acidic residues" evidence="9">
    <location>
        <begin position="237"/>
        <end position="249"/>
    </location>
</feature>
<comment type="function">
    <text evidence="8">Plays an important role in the control of DNA replication and the maintenance of replication fork stability.</text>
</comment>
<comment type="subunit">
    <text evidence="3">Component of the fork protection complex (FPC) consisting of TOF1 and CSM3.</text>
</comment>
<evidence type="ECO:0000256" key="3">
    <source>
        <dbReference type="ARBA" id="ARBA00011217"/>
    </source>
</evidence>
<comment type="caution">
    <text evidence="11">The sequence shown here is derived from an EMBL/GenBank/DDBJ whole genome shotgun (WGS) entry which is preliminary data.</text>
</comment>
<dbReference type="PANTHER" id="PTHR13220:SF11">
    <property type="entry name" value="TIMELESS-INTERACTING PROTEIN"/>
    <property type="match status" value="1"/>
</dbReference>
<evidence type="ECO:0000256" key="2">
    <source>
        <dbReference type="ARBA" id="ARBA00006075"/>
    </source>
</evidence>
<dbReference type="Pfam" id="PF07962">
    <property type="entry name" value="Swi3"/>
    <property type="match status" value="1"/>
</dbReference>
<comment type="subcellular location">
    <subcellularLocation>
        <location evidence="1 8">Nucleus</location>
    </subcellularLocation>
</comment>
<dbReference type="GO" id="GO:0031298">
    <property type="term" value="C:replication fork protection complex"/>
    <property type="evidence" value="ECO:0007669"/>
    <property type="project" value="TreeGrafter"/>
</dbReference>
<organism evidence="11 12">
    <name type="scientific">Candida albicans P78048</name>
    <dbReference type="NCBI Taxonomy" id="1094989"/>
    <lineage>
        <taxon>Eukaryota</taxon>
        <taxon>Fungi</taxon>
        <taxon>Dikarya</taxon>
        <taxon>Ascomycota</taxon>
        <taxon>Saccharomycotina</taxon>
        <taxon>Pichiomycetes</taxon>
        <taxon>Debaryomycetaceae</taxon>
        <taxon>Candida/Lodderomyces clade</taxon>
        <taxon>Candida</taxon>
    </lineage>
</organism>
<dbReference type="PANTHER" id="PTHR13220">
    <property type="entry name" value="TIMELESS INTERACTING-RELATED"/>
    <property type="match status" value="1"/>
</dbReference>
<dbReference type="InterPro" id="IPR040038">
    <property type="entry name" value="TIPIN/Csm3/Swi3"/>
</dbReference>
<proteinExistence type="inferred from homology"/>
<evidence type="ECO:0000256" key="8">
    <source>
        <dbReference type="RuleBase" id="RU366049"/>
    </source>
</evidence>
<accession>A0AB34PVD6</accession>
<evidence type="ECO:0000313" key="12">
    <source>
        <dbReference type="Proteomes" id="UP000030161"/>
    </source>
</evidence>